<dbReference type="AlphaFoldDB" id="A0AAV9ZW01"/>
<feature type="region of interest" description="Disordered" evidence="1">
    <location>
        <begin position="74"/>
        <end position="191"/>
    </location>
</feature>
<feature type="compositionally biased region" description="Acidic residues" evidence="1">
    <location>
        <begin position="88"/>
        <end position="100"/>
    </location>
</feature>
<protein>
    <submittedName>
        <fullName evidence="2">Uncharacterized protein</fullName>
    </submittedName>
</protein>
<comment type="caution">
    <text evidence="2">The sequence shown here is derived from an EMBL/GenBank/DDBJ whole genome shotgun (WGS) entry which is preliminary data.</text>
</comment>
<evidence type="ECO:0000256" key="1">
    <source>
        <dbReference type="SAM" id="MobiDB-lite"/>
    </source>
</evidence>
<sequence>SLNAGAPTLSTAFPLLSASEPPPRFTSTLIKGTDDEAAALLPPPPKSRSSFADAVALKFRFSPIRGRNVVGGRVESEKITGGVAAGEGEGESSEEDEDEERSGVQLSDQLVSTSGVLELESDDAQESEPRIPSGAKETAASGDIDIERTRIKGKNDAQAVNMLDRNCGMDSEGSERDGKEGSDREARGDGKCASWMRERIVRRMTNRCTRSKNTGF</sequence>
<feature type="compositionally biased region" description="Basic and acidic residues" evidence="1">
    <location>
        <begin position="173"/>
        <end position="191"/>
    </location>
</feature>
<dbReference type="Proteomes" id="UP001362999">
    <property type="component" value="Unassembled WGS sequence"/>
</dbReference>
<name>A0AAV9ZW01_9AGAR</name>
<dbReference type="EMBL" id="JAWWNJ010000104">
    <property type="protein sequence ID" value="KAK6993106.1"/>
    <property type="molecule type" value="Genomic_DNA"/>
</dbReference>
<proteinExistence type="predicted"/>
<reference evidence="2 3" key="1">
    <citation type="journal article" date="2024" name="J Genomics">
        <title>Draft genome sequencing and assembly of Favolaschia claudopus CIRM-BRFM 2984 isolated from oak limbs.</title>
        <authorList>
            <person name="Navarro D."/>
            <person name="Drula E."/>
            <person name="Chaduli D."/>
            <person name="Cazenave R."/>
            <person name="Ahrendt S."/>
            <person name="Wang J."/>
            <person name="Lipzen A."/>
            <person name="Daum C."/>
            <person name="Barry K."/>
            <person name="Grigoriev I.V."/>
            <person name="Favel A."/>
            <person name="Rosso M.N."/>
            <person name="Martin F."/>
        </authorList>
    </citation>
    <scope>NUCLEOTIDE SEQUENCE [LARGE SCALE GENOMIC DNA]</scope>
    <source>
        <strain evidence="2 3">CIRM-BRFM 2984</strain>
    </source>
</reference>
<feature type="non-terminal residue" evidence="2">
    <location>
        <position position="1"/>
    </location>
</feature>
<organism evidence="2 3">
    <name type="scientific">Favolaschia claudopus</name>
    <dbReference type="NCBI Taxonomy" id="2862362"/>
    <lineage>
        <taxon>Eukaryota</taxon>
        <taxon>Fungi</taxon>
        <taxon>Dikarya</taxon>
        <taxon>Basidiomycota</taxon>
        <taxon>Agaricomycotina</taxon>
        <taxon>Agaricomycetes</taxon>
        <taxon>Agaricomycetidae</taxon>
        <taxon>Agaricales</taxon>
        <taxon>Marasmiineae</taxon>
        <taxon>Mycenaceae</taxon>
        <taxon>Favolaschia</taxon>
    </lineage>
</organism>
<evidence type="ECO:0000313" key="3">
    <source>
        <dbReference type="Proteomes" id="UP001362999"/>
    </source>
</evidence>
<feature type="compositionally biased region" description="Polar residues" evidence="1">
    <location>
        <begin position="1"/>
        <end position="11"/>
    </location>
</feature>
<evidence type="ECO:0000313" key="2">
    <source>
        <dbReference type="EMBL" id="KAK6993106.1"/>
    </source>
</evidence>
<gene>
    <name evidence="2" type="ORF">R3P38DRAFT_3077476</name>
</gene>
<feature type="compositionally biased region" description="Polar residues" evidence="1">
    <location>
        <begin position="105"/>
        <end position="115"/>
    </location>
</feature>
<accession>A0AAV9ZW01</accession>
<keyword evidence="3" id="KW-1185">Reference proteome</keyword>
<feature type="compositionally biased region" description="Basic and acidic residues" evidence="1">
    <location>
        <begin position="145"/>
        <end position="155"/>
    </location>
</feature>
<feature type="region of interest" description="Disordered" evidence="1">
    <location>
        <begin position="1"/>
        <end position="24"/>
    </location>
</feature>